<accession>Q03087</accession>
<geneLocation type="plasmid" evidence="1">
    <name>pTF-FC2</name>
</geneLocation>
<dbReference type="PIR" id="B36134">
    <property type="entry name" value="B36134"/>
</dbReference>
<dbReference type="EMBL" id="M73777">
    <property type="protein sequence ID" value="AAA27382.1"/>
    <property type="molecule type" value="Genomic_DNA"/>
</dbReference>
<organism evidence="1">
    <name type="scientific">Plasmid pTF-FC2</name>
    <dbReference type="NCBI Taxonomy" id="2643"/>
    <lineage>
        <taxon>other sequences</taxon>
        <taxon>plasmids</taxon>
    </lineage>
</organism>
<dbReference type="InterPro" id="IPR010522">
    <property type="entry name" value="RepC_bac"/>
</dbReference>
<keyword evidence="1" id="KW-0614">Plasmid</keyword>
<reference evidence="1" key="1">
    <citation type="journal article" date="1990" name="J. Bacteriol.">
        <title>Characterization of the minimum replicon of the broad-host-range plasmid pTF-FC2 and similarity between pTF-FC2 and the IncQ plasmids.</title>
        <authorList>
            <person name="Dorrington R.A."/>
            <person name="Rawlings D.E."/>
        </authorList>
    </citation>
    <scope>NUCLEOTIDE SEQUENCE</scope>
    <source>
        <plasmid evidence="1">pTF-FC2</plasmid>
    </source>
</reference>
<evidence type="ECO:0000313" key="1">
    <source>
        <dbReference type="EMBL" id="AAA27382.1"/>
    </source>
</evidence>
<protein>
    <submittedName>
        <fullName evidence="1">Replication protein C</fullName>
    </submittedName>
</protein>
<dbReference type="Pfam" id="PF06504">
    <property type="entry name" value="RepC"/>
    <property type="match status" value="1"/>
</dbReference>
<proteinExistence type="predicted"/>
<name>Q03087_9ZZZZ</name>
<gene>
    <name evidence="1" type="primary">repC</name>
</gene>
<sequence>MEQEKKGESAMSYDLTHARHDPAHCLTPGLFRSLKRGERKRLKLDVTYNYGDDSIRFWGPEPLGGDDLRVLQGLVAMAAISGDNGRGIVLRHETESEAGQQLRLWLDMRWDAIEKDTMVAKGSFRQLARELGYAEDGGSQFKTIRESIERLWAVSVIVERGGKRQGFRILSEYASDEQEGKLFVALNPRLADAVMGERPHTRINMAEVRKLETDPARLLHQRLCGWIDPGKSGKAEIDTLCGYVWPDAANDEAMKKRRQTARKALVELAAVGWTVNEYAKGKWEISRPNPRRNVPQPPA</sequence>
<dbReference type="AlphaFoldDB" id="Q03087"/>